<dbReference type="GO" id="GO:0006782">
    <property type="term" value="P:protoporphyrinogen IX biosynthetic process"/>
    <property type="evidence" value="ECO:0007669"/>
    <property type="project" value="UniProtKB-UniRule"/>
</dbReference>
<keyword evidence="5 9" id="KW-0627">Porphyrin biosynthesis</keyword>
<dbReference type="Pfam" id="PF02602">
    <property type="entry name" value="HEM4"/>
    <property type="match status" value="1"/>
</dbReference>
<dbReference type="Gene3D" id="3.40.50.10090">
    <property type="match status" value="2"/>
</dbReference>
<protein>
    <recommendedName>
        <fullName evidence="7 9">Uroporphyrinogen-III synthase</fullName>
        <ecNumber evidence="3 9">4.2.1.75</ecNumber>
    </recommendedName>
</protein>
<dbReference type="EC" id="4.2.1.75" evidence="3 9"/>
<accession>A0A3R9PJN8</accession>
<evidence type="ECO:0000256" key="5">
    <source>
        <dbReference type="ARBA" id="ARBA00023244"/>
    </source>
</evidence>
<dbReference type="OrthoDB" id="9815856at2"/>
<comment type="catalytic activity">
    <reaction evidence="8 9">
        <text>hydroxymethylbilane = uroporphyrinogen III + H2O</text>
        <dbReference type="Rhea" id="RHEA:18965"/>
        <dbReference type="ChEBI" id="CHEBI:15377"/>
        <dbReference type="ChEBI" id="CHEBI:57308"/>
        <dbReference type="ChEBI" id="CHEBI:57845"/>
        <dbReference type="EC" id="4.2.1.75"/>
    </reaction>
</comment>
<comment type="function">
    <text evidence="6 9">Catalyzes cyclization of the linear tetrapyrrole, hydroxymethylbilane, to the macrocyclic uroporphyrinogen III.</text>
</comment>
<evidence type="ECO:0000259" key="10">
    <source>
        <dbReference type="Pfam" id="PF02602"/>
    </source>
</evidence>
<dbReference type="InterPro" id="IPR036108">
    <property type="entry name" value="4pyrrol_syn_uPrphyn_synt_sf"/>
</dbReference>
<evidence type="ECO:0000256" key="4">
    <source>
        <dbReference type="ARBA" id="ARBA00023239"/>
    </source>
</evidence>
<dbReference type="EMBL" id="RBVX01000016">
    <property type="protein sequence ID" value="RSL32251.1"/>
    <property type="molecule type" value="Genomic_DNA"/>
</dbReference>
<dbReference type="SUPFAM" id="SSF69618">
    <property type="entry name" value="HemD-like"/>
    <property type="match status" value="1"/>
</dbReference>
<dbReference type="PANTHER" id="PTHR38042:SF1">
    <property type="entry name" value="UROPORPHYRINOGEN-III SYNTHASE, CHLOROPLASTIC"/>
    <property type="match status" value="1"/>
</dbReference>
<dbReference type="CDD" id="cd06578">
    <property type="entry name" value="HemD"/>
    <property type="match status" value="1"/>
</dbReference>
<reference evidence="11 12" key="1">
    <citation type="submission" date="2018-10" db="EMBL/GenBank/DDBJ databases">
        <title>Draft genome sequence of Bacillus salarius IM0101, isolated from a hypersaline soil in Inner Mongolia, China.</title>
        <authorList>
            <person name="Yamprayoonswat W."/>
            <person name="Boonvisut S."/>
            <person name="Jumpathong W."/>
            <person name="Sittihan S."/>
            <person name="Ruangsuj P."/>
            <person name="Wanthongcharoen S."/>
            <person name="Thongpramul N."/>
            <person name="Pimmason S."/>
            <person name="Yu B."/>
            <person name="Yasawong M."/>
        </authorList>
    </citation>
    <scope>NUCLEOTIDE SEQUENCE [LARGE SCALE GENOMIC DNA]</scope>
    <source>
        <strain evidence="11 12">IM0101</strain>
    </source>
</reference>
<comment type="caution">
    <text evidence="11">The sequence shown here is derived from an EMBL/GenBank/DDBJ whole genome shotgun (WGS) entry which is preliminary data.</text>
</comment>
<keyword evidence="12" id="KW-1185">Reference proteome</keyword>
<sequence length="260" mass="28964">MSEPLKGHTVLVTRPPRQAPALQRLIEAEGGVAHNLPLIRTLRLPKNKEQISSVQSSSWDWIVFTSANAVAFFEELLQETGLSLHDDVRIASVGKKTSNWLKKKGRTPDLVPDKYTAEGLAELLQVHVAEGERVLFPKSARARPVIPMVLREIGAYVEELPLYTSVPAEENKTKLLDYIDKGNVDILTFTSPSAVKAFVSFLQETPPALWQKKPVVSIGSVTDEEVVRQGFTCHKTAYPYTIEGMVRSIADLIKEENYSE</sequence>
<dbReference type="GO" id="GO:0004852">
    <property type="term" value="F:uroporphyrinogen-III synthase activity"/>
    <property type="evidence" value="ECO:0007669"/>
    <property type="project" value="UniProtKB-UniRule"/>
</dbReference>
<evidence type="ECO:0000313" key="12">
    <source>
        <dbReference type="Proteomes" id="UP000275076"/>
    </source>
</evidence>
<dbReference type="InterPro" id="IPR003754">
    <property type="entry name" value="4pyrrol_synth_uPrphyn_synth"/>
</dbReference>
<keyword evidence="4 9" id="KW-0456">Lyase</keyword>
<evidence type="ECO:0000256" key="9">
    <source>
        <dbReference type="RuleBase" id="RU366031"/>
    </source>
</evidence>
<gene>
    <name evidence="11" type="ORF">D7Z54_16505</name>
</gene>
<dbReference type="AlphaFoldDB" id="A0A3R9PJN8"/>
<evidence type="ECO:0000256" key="6">
    <source>
        <dbReference type="ARBA" id="ARBA00037589"/>
    </source>
</evidence>
<evidence type="ECO:0000256" key="1">
    <source>
        <dbReference type="ARBA" id="ARBA00004772"/>
    </source>
</evidence>
<evidence type="ECO:0000256" key="3">
    <source>
        <dbReference type="ARBA" id="ARBA00013109"/>
    </source>
</evidence>
<dbReference type="PANTHER" id="PTHR38042">
    <property type="entry name" value="UROPORPHYRINOGEN-III SYNTHASE, CHLOROPLASTIC"/>
    <property type="match status" value="1"/>
</dbReference>
<proteinExistence type="inferred from homology"/>
<dbReference type="RefSeq" id="WP_125557020.1">
    <property type="nucleotide sequence ID" value="NZ_RBVX01000016.1"/>
</dbReference>
<dbReference type="UniPathway" id="UPA00251">
    <property type="reaction ID" value="UER00320"/>
</dbReference>
<name>A0A3R9PJN8_9BACI</name>
<comment type="similarity">
    <text evidence="2 9">Belongs to the uroporphyrinogen-III synthase family.</text>
</comment>
<dbReference type="InterPro" id="IPR039793">
    <property type="entry name" value="UROS/Hem4"/>
</dbReference>
<evidence type="ECO:0000313" key="11">
    <source>
        <dbReference type="EMBL" id="RSL32251.1"/>
    </source>
</evidence>
<evidence type="ECO:0000256" key="7">
    <source>
        <dbReference type="ARBA" id="ARBA00040167"/>
    </source>
</evidence>
<feature type="domain" description="Tetrapyrrole biosynthesis uroporphyrinogen III synthase" evidence="10">
    <location>
        <begin position="21"/>
        <end position="246"/>
    </location>
</feature>
<dbReference type="GO" id="GO:0006780">
    <property type="term" value="P:uroporphyrinogen III biosynthetic process"/>
    <property type="evidence" value="ECO:0007669"/>
    <property type="project" value="UniProtKB-UniRule"/>
</dbReference>
<organism evidence="11 12">
    <name type="scientific">Salibacterium salarium</name>
    <dbReference type="NCBI Taxonomy" id="284579"/>
    <lineage>
        <taxon>Bacteria</taxon>
        <taxon>Bacillati</taxon>
        <taxon>Bacillota</taxon>
        <taxon>Bacilli</taxon>
        <taxon>Bacillales</taxon>
        <taxon>Bacillaceae</taxon>
    </lineage>
</organism>
<evidence type="ECO:0000256" key="2">
    <source>
        <dbReference type="ARBA" id="ARBA00008133"/>
    </source>
</evidence>
<dbReference type="Proteomes" id="UP000275076">
    <property type="component" value="Unassembled WGS sequence"/>
</dbReference>
<evidence type="ECO:0000256" key="8">
    <source>
        <dbReference type="ARBA" id="ARBA00048617"/>
    </source>
</evidence>
<comment type="pathway">
    <text evidence="1 9">Porphyrin-containing compound metabolism; protoporphyrin-IX biosynthesis; coproporphyrinogen-III from 5-aminolevulinate: step 3/4.</text>
</comment>